<accession>A0AAF0J9E9</accession>
<protein>
    <recommendedName>
        <fullName evidence="1">ABM domain-containing protein</fullName>
    </recommendedName>
</protein>
<evidence type="ECO:0000313" key="2">
    <source>
        <dbReference type="EMBL" id="WFD38682.1"/>
    </source>
</evidence>
<proteinExistence type="predicted"/>
<name>A0AAF0J9E9_9BASI</name>
<dbReference type="PANTHER" id="PTHR40624">
    <property type="entry name" value="BIOSYNTHESIS MONOOXYGENASE, PUTATIVE (AFU_ORTHOLOGUE AFUA_1G12025)-RELATED"/>
    <property type="match status" value="1"/>
</dbReference>
<dbReference type="EMBL" id="CP119959">
    <property type="protein sequence ID" value="WFD38682.1"/>
    <property type="molecule type" value="Genomic_DNA"/>
</dbReference>
<dbReference type="PANTHER" id="PTHR40624:SF1">
    <property type="entry name" value="BIOSYNTHESIS MONOOXYGENASE, PUTATIVE (AFU_ORTHOLOGUE AFUA_1G12025)-RELATED"/>
    <property type="match status" value="1"/>
</dbReference>
<dbReference type="SUPFAM" id="SSF54909">
    <property type="entry name" value="Dimeric alpha+beta barrel"/>
    <property type="match status" value="1"/>
</dbReference>
<organism evidence="2 3">
    <name type="scientific">Malassezia japonica</name>
    <dbReference type="NCBI Taxonomy" id="223818"/>
    <lineage>
        <taxon>Eukaryota</taxon>
        <taxon>Fungi</taxon>
        <taxon>Dikarya</taxon>
        <taxon>Basidiomycota</taxon>
        <taxon>Ustilaginomycotina</taxon>
        <taxon>Malasseziomycetes</taxon>
        <taxon>Malasseziales</taxon>
        <taxon>Malasseziaceae</taxon>
        <taxon>Malassezia</taxon>
    </lineage>
</organism>
<dbReference type="Gene3D" id="3.30.70.100">
    <property type="match status" value="1"/>
</dbReference>
<gene>
    <name evidence="2" type="ORF">MJAP1_001644</name>
</gene>
<evidence type="ECO:0000259" key="1">
    <source>
        <dbReference type="Pfam" id="PF03992"/>
    </source>
</evidence>
<dbReference type="Proteomes" id="UP001217754">
    <property type="component" value="Chromosome 2"/>
</dbReference>
<dbReference type="AlphaFoldDB" id="A0AAF0J9E9"/>
<dbReference type="Pfam" id="PF03992">
    <property type="entry name" value="ABM"/>
    <property type="match status" value="1"/>
</dbReference>
<keyword evidence="3" id="KW-1185">Reference proteome</keyword>
<dbReference type="InterPro" id="IPR011008">
    <property type="entry name" value="Dimeric_a/b-barrel"/>
</dbReference>
<feature type="domain" description="ABM" evidence="1">
    <location>
        <begin position="24"/>
        <end position="88"/>
    </location>
</feature>
<dbReference type="GeneID" id="85225293"/>
<reference evidence="2" key="1">
    <citation type="submission" date="2023-03" db="EMBL/GenBank/DDBJ databases">
        <title>Mating type loci evolution in Malassezia.</title>
        <authorList>
            <person name="Coelho M.A."/>
        </authorList>
    </citation>
    <scope>NUCLEOTIDE SEQUENCE</scope>
    <source>
        <strain evidence="2">CBS 9431</strain>
    </source>
</reference>
<evidence type="ECO:0000313" key="3">
    <source>
        <dbReference type="Proteomes" id="UP001217754"/>
    </source>
</evidence>
<dbReference type="RefSeq" id="XP_060121579.1">
    <property type="nucleotide sequence ID" value="XM_060265596.1"/>
</dbReference>
<sequence>MSAQPPAQGPFILVATLIGKGKSEAEKLAELVTAVAKRANSNEEPGTKTYRLSREYSEGLKLVVFEEYDNAEALKAHQAAPEFQALAKAAPELAASFDMNYLNQIYP</sequence>
<dbReference type="InterPro" id="IPR007138">
    <property type="entry name" value="ABM_dom"/>
</dbReference>